<evidence type="ECO:0000256" key="16">
    <source>
        <dbReference type="RuleBase" id="RU367059"/>
    </source>
</evidence>
<evidence type="ECO:0000256" key="15">
    <source>
        <dbReference type="ARBA" id="ARBA00024180"/>
    </source>
</evidence>
<dbReference type="InterPro" id="IPR001251">
    <property type="entry name" value="CRAL-TRIO_dom"/>
</dbReference>
<dbReference type="InterPro" id="IPR036273">
    <property type="entry name" value="CRAL/TRIO_N_dom_sf"/>
</dbReference>
<dbReference type="Pfam" id="PF00650">
    <property type="entry name" value="CRAL_TRIO"/>
    <property type="match status" value="1"/>
</dbReference>
<keyword evidence="8" id="KW-0479">Metal-binding</keyword>
<dbReference type="GO" id="GO:0005886">
    <property type="term" value="C:plasma membrane"/>
    <property type="evidence" value="ECO:0007669"/>
    <property type="project" value="EnsemblFungi"/>
</dbReference>
<comment type="similarity">
    <text evidence="3 16">Belongs to the SFH5 family.</text>
</comment>
<organism evidence="18 19">
    <name type="scientific">Lachancea dasiensis</name>
    <dbReference type="NCBI Taxonomy" id="1072105"/>
    <lineage>
        <taxon>Eukaryota</taxon>
        <taxon>Fungi</taxon>
        <taxon>Dikarya</taxon>
        <taxon>Ascomycota</taxon>
        <taxon>Saccharomycotina</taxon>
        <taxon>Saccharomycetes</taxon>
        <taxon>Saccharomycetales</taxon>
        <taxon>Saccharomycetaceae</taxon>
        <taxon>Lachancea</taxon>
    </lineage>
</organism>
<protein>
    <recommendedName>
        <fullName evidence="4 16">Phosphatidylinositol transfer protein SFH5</fullName>
        <shortName evidence="16">PITP SFH5</shortName>
    </recommendedName>
</protein>
<keyword evidence="13 16" id="KW-0472">Membrane</keyword>
<keyword evidence="19" id="KW-1185">Reference proteome</keyword>
<keyword evidence="7" id="KW-0349">Heme</keyword>
<dbReference type="PANTHER" id="PTHR47669:SF1">
    <property type="entry name" value="PHOSPHATIDYLINOSITOL TRANSFER PROTEIN SFH5"/>
    <property type="match status" value="1"/>
</dbReference>
<keyword evidence="5 16" id="KW-0813">Transport</keyword>
<dbReference type="PANTHER" id="PTHR47669">
    <property type="entry name" value="PHOSPHATIDYLINOSITOL TRANSFER PROTEIN SFH5"/>
    <property type="match status" value="1"/>
</dbReference>
<dbReference type="GO" id="GO:0046872">
    <property type="term" value="F:metal ion binding"/>
    <property type="evidence" value="ECO:0007669"/>
    <property type="project" value="UniProtKB-KW"/>
</dbReference>
<dbReference type="GO" id="GO:0005829">
    <property type="term" value="C:cytosol"/>
    <property type="evidence" value="ECO:0007669"/>
    <property type="project" value="EnsemblFungi"/>
</dbReference>
<keyword evidence="11" id="KW-0408">Iron</keyword>
<sequence length="285" mass="32907">MKFDNGTEQATFDKVVSELPSLIKTKCKGYDELYGYQLLPGDYYKESIVKALLYKFCKANNFEYEGTTSALCDTLNWRREFDPLSAAFSERHDDALVNVGILTKYPKEDSNKRVVTWNLYGALITQKHVFDDINKFLRYRIGLMERSIGLLDFEDESNNFVAQVHDYDGVSMWRMDPQIKKCTKQVIAVFQKHYPELLSAKFFINVPSLLTWVYDVVKKFVNEETRKKFVVLNDGSKLGQYLTSAPSKLYGGNSKDTLQAQNVKEVKPSDYTLYLFEQKVSADVE</sequence>
<dbReference type="GO" id="GO:2000114">
    <property type="term" value="P:regulation of establishment of cell polarity"/>
    <property type="evidence" value="ECO:0007669"/>
    <property type="project" value="EnsemblFungi"/>
</dbReference>
<dbReference type="PROSITE" id="PS50191">
    <property type="entry name" value="CRAL_TRIO"/>
    <property type="match status" value="1"/>
</dbReference>
<keyword evidence="6 16" id="KW-0963">Cytoplasm</keyword>
<evidence type="ECO:0000256" key="6">
    <source>
        <dbReference type="ARBA" id="ARBA00022490"/>
    </source>
</evidence>
<dbReference type="EMBL" id="LT598455">
    <property type="protein sequence ID" value="SCU87603.1"/>
    <property type="molecule type" value="Genomic_DNA"/>
</dbReference>
<comment type="function">
    <text evidence="15">Non-classical phosphatidylinositol (PtdIns) transfer protein (PITP), which exhibits PtdIns-binding/transfer activity in the absence of detectable PtdCho-binding/transfer activity. Regulates PtdIns(4,5)P2 homeostasis at the plasma membrane. Heme-binding protein that may play a role in organic oxidant-induced stress responses.</text>
</comment>
<evidence type="ECO:0000256" key="8">
    <source>
        <dbReference type="ARBA" id="ARBA00022723"/>
    </source>
</evidence>
<dbReference type="InterPro" id="IPR042938">
    <property type="entry name" value="Sfh5"/>
</dbReference>
<evidence type="ECO:0000256" key="12">
    <source>
        <dbReference type="ARBA" id="ARBA00023055"/>
    </source>
</evidence>
<dbReference type="GO" id="GO:0043001">
    <property type="term" value="P:Golgi to plasma membrane protein transport"/>
    <property type="evidence" value="ECO:0007669"/>
    <property type="project" value="EnsemblFungi"/>
</dbReference>
<evidence type="ECO:0000256" key="1">
    <source>
        <dbReference type="ARBA" id="ARBA00001970"/>
    </source>
</evidence>
<comment type="cofactor">
    <cofactor evidence="1">
        <name>heme b</name>
        <dbReference type="ChEBI" id="CHEBI:60344"/>
    </cofactor>
</comment>
<feature type="domain" description="CRAL-TRIO" evidence="17">
    <location>
        <begin position="92"/>
        <end position="258"/>
    </location>
</feature>
<dbReference type="GO" id="GO:0017157">
    <property type="term" value="P:regulation of exocytosis"/>
    <property type="evidence" value="ECO:0007669"/>
    <property type="project" value="EnsemblFungi"/>
</dbReference>
<evidence type="ECO:0000256" key="13">
    <source>
        <dbReference type="ARBA" id="ARBA00023136"/>
    </source>
</evidence>
<dbReference type="GO" id="GO:0008526">
    <property type="term" value="F:phosphatidylinositol transfer activity"/>
    <property type="evidence" value="ECO:0007669"/>
    <property type="project" value="UniProtKB-UniRule"/>
</dbReference>
<evidence type="ECO:0000256" key="4">
    <source>
        <dbReference type="ARBA" id="ARBA00018320"/>
    </source>
</evidence>
<evidence type="ECO:0000313" key="19">
    <source>
        <dbReference type="Proteomes" id="UP000190274"/>
    </source>
</evidence>
<evidence type="ECO:0000256" key="11">
    <source>
        <dbReference type="ARBA" id="ARBA00023004"/>
    </source>
</evidence>
<evidence type="ECO:0000313" key="18">
    <source>
        <dbReference type="EMBL" id="SCU87603.1"/>
    </source>
</evidence>
<dbReference type="SUPFAM" id="SSF52087">
    <property type="entry name" value="CRAL/TRIO domain"/>
    <property type="match status" value="1"/>
</dbReference>
<reference evidence="19" key="1">
    <citation type="submission" date="2016-03" db="EMBL/GenBank/DDBJ databases">
        <authorList>
            <person name="Devillers H."/>
        </authorList>
    </citation>
    <scope>NUCLEOTIDE SEQUENCE [LARGE SCALE GENOMIC DNA]</scope>
</reference>
<evidence type="ECO:0000259" key="17">
    <source>
        <dbReference type="PROSITE" id="PS50191"/>
    </source>
</evidence>
<keyword evidence="10 16" id="KW-0492">Microsome</keyword>
<evidence type="ECO:0000256" key="2">
    <source>
        <dbReference type="ARBA" id="ARBA00004406"/>
    </source>
</evidence>
<evidence type="ECO:0000256" key="14">
    <source>
        <dbReference type="ARBA" id="ARBA00024146"/>
    </source>
</evidence>
<dbReference type="AlphaFoldDB" id="A0A1G4JCI6"/>
<name>A0A1G4JCI6_9SACH</name>
<evidence type="ECO:0000256" key="9">
    <source>
        <dbReference type="ARBA" id="ARBA00022824"/>
    </source>
</evidence>
<comment type="catalytic activity">
    <reaction evidence="14">
        <text>a 1,2-diacyl-sn-glycero-3-phospho-(1D-myo-inositol)(in) = a 1,2-diacyl-sn-glycero-3-phospho-(1D-myo-inositol)(out)</text>
        <dbReference type="Rhea" id="RHEA:38691"/>
        <dbReference type="ChEBI" id="CHEBI:57880"/>
    </reaction>
    <physiologicalReaction direction="left-to-right" evidence="14">
        <dbReference type="Rhea" id="RHEA:38692"/>
    </physiologicalReaction>
</comment>
<comment type="subcellular location">
    <subcellularLocation>
        <location evidence="16">Cytoplasm</location>
    </subcellularLocation>
    <subcellularLocation>
        <location evidence="2 16">Endoplasmic reticulum membrane</location>
        <topology evidence="2 16">Peripheral membrane protein</topology>
    </subcellularLocation>
    <subcellularLocation>
        <location evidence="16">Microsome membrane</location>
        <topology evidence="16">Peripheral membrane protein</topology>
    </subcellularLocation>
</comment>
<evidence type="ECO:0000256" key="7">
    <source>
        <dbReference type="ARBA" id="ARBA00022617"/>
    </source>
</evidence>
<dbReference type="STRING" id="1266660.A0A1G4JCI6"/>
<keyword evidence="12 16" id="KW-0445">Lipid transport</keyword>
<dbReference type="GO" id="GO:0032541">
    <property type="term" value="C:cortical endoplasmic reticulum"/>
    <property type="evidence" value="ECO:0007669"/>
    <property type="project" value="EnsemblFungi"/>
</dbReference>
<dbReference type="GO" id="GO:0020037">
    <property type="term" value="F:heme binding"/>
    <property type="evidence" value="ECO:0007669"/>
    <property type="project" value="EnsemblFungi"/>
</dbReference>
<evidence type="ECO:0000256" key="5">
    <source>
        <dbReference type="ARBA" id="ARBA00022448"/>
    </source>
</evidence>
<dbReference type="OrthoDB" id="75724at2759"/>
<dbReference type="Proteomes" id="UP000190274">
    <property type="component" value="Chromosome E"/>
</dbReference>
<evidence type="ECO:0000256" key="3">
    <source>
        <dbReference type="ARBA" id="ARBA00006667"/>
    </source>
</evidence>
<gene>
    <name evidence="18" type="ORF">LADA_0E05028G</name>
</gene>
<dbReference type="GO" id="GO:0005789">
    <property type="term" value="C:endoplasmic reticulum membrane"/>
    <property type="evidence" value="ECO:0007669"/>
    <property type="project" value="UniProtKB-SubCell"/>
</dbReference>
<dbReference type="InterPro" id="IPR036865">
    <property type="entry name" value="CRAL-TRIO_dom_sf"/>
</dbReference>
<evidence type="ECO:0000256" key="10">
    <source>
        <dbReference type="ARBA" id="ARBA00022848"/>
    </source>
</evidence>
<dbReference type="Gene3D" id="3.40.525.10">
    <property type="entry name" value="CRAL-TRIO lipid binding domain"/>
    <property type="match status" value="1"/>
</dbReference>
<dbReference type="CDD" id="cd00170">
    <property type="entry name" value="SEC14"/>
    <property type="match status" value="1"/>
</dbReference>
<accession>A0A1G4JCI6</accession>
<dbReference type="SUPFAM" id="SSF46938">
    <property type="entry name" value="CRAL/TRIO N-terminal domain"/>
    <property type="match status" value="1"/>
</dbReference>
<keyword evidence="9 16" id="KW-0256">Endoplasmic reticulum</keyword>
<proteinExistence type="inferred from homology"/>
<dbReference type="SMART" id="SM00516">
    <property type="entry name" value="SEC14"/>
    <property type="match status" value="1"/>
</dbReference>
<dbReference type="GO" id="GO:0046488">
    <property type="term" value="P:phosphatidylinositol metabolic process"/>
    <property type="evidence" value="ECO:0007669"/>
    <property type="project" value="EnsemblFungi"/>
</dbReference>